<evidence type="ECO:0000313" key="2">
    <source>
        <dbReference type="Proteomes" id="UP000663722"/>
    </source>
</evidence>
<keyword evidence="2" id="KW-1185">Reference proteome</keyword>
<reference evidence="1" key="1">
    <citation type="journal article" date="2021" name="Microb. Physiol.">
        <title>Proteogenomic Insights into the Physiology of Marine, Sulfate-Reducing, Filamentous Desulfonema limicola and Desulfonema magnum.</title>
        <authorList>
            <person name="Schnaars V."/>
            <person name="Wohlbrand L."/>
            <person name="Scheve S."/>
            <person name="Hinrichs C."/>
            <person name="Reinhardt R."/>
            <person name="Rabus R."/>
        </authorList>
    </citation>
    <scope>NUCLEOTIDE SEQUENCE</scope>
    <source>
        <strain evidence="1">4be13</strain>
    </source>
</reference>
<keyword evidence="1" id="KW-0418">Kinase</keyword>
<dbReference type="InterPro" id="IPR036890">
    <property type="entry name" value="HATPase_C_sf"/>
</dbReference>
<keyword evidence="1" id="KW-0808">Transferase</keyword>
<dbReference type="SUPFAM" id="SSF55874">
    <property type="entry name" value="ATPase domain of HSP90 chaperone/DNA topoisomerase II/histidine kinase"/>
    <property type="match status" value="1"/>
</dbReference>
<evidence type="ECO:0000313" key="1">
    <source>
        <dbReference type="EMBL" id="QTA85435.1"/>
    </source>
</evidence>
<dbReference type="AlphaFoldDB" id="A0A975BI21"/>
<name>A0A975BI21_9BACT</name>
<dbReference type="Gene3D" id="3.30.565.10">
    <property type="entry name" value="Histidine kinase-like ATPase, C-terminal domain"/>
    <property type="match status" value="1"/>
</dbReference>
<gene>
    <name evidence="1" type="ORF">dnm_014450</name>
</gene>
<accession>A0A975BI21</accession>
<dbReference type="RefSeq" id="WP_207681502.1">
    <property type="nucleotide sequence ID" value="NZ_CP061800.1"/>
</dbReference>
<dbReference type="Proteomes" id="UP000663722">
    <property type="component" value="Chromosome"/>
</dbReference>
<dbReference type="EMBL" id="CP061800">
    <property type="protein sequence ID" value="QTA85435.1"/>
    <property type="molecule type" value="Genomic_DNA"/>
</dbReference>
<proteinExistence type="predicted"/>
<organism evidence="1 2">
    <name type="scientific">Desulfonema magnum</name>
    <dbReference type="NCBI Taxonomy" id="45655"/>
    <lineage>
        <taxon>Bacteria</taxon>
        <taxon>Pseudomonadati</taxon>
        <taxon>Thermodesulfobacteriota</taxon>
        <taxon>Desulfobacteria</taxon>
        <taxon>Desulfobacterales</taxon>
        <taxon>Desulfococcaceae</taxon>
        <taxon>Desulfonema</taxon>
    </lineage>
</organism>
<sequence length="298" mass="34090">MEIFLPDHFDRNSMYSFISDIIYEDNRPKNKEIILNFSSLEFIKPSGITILHNIIQWLLRQNVKVYVDLPDLSKIADNRNSVTYLDDSGFFEYYLKKRQFENSHVRPTTIPLKNVTFEEYYSWLDNTLVAWLAHSLQIADTSGFSGLKTCIGEIFNNIKDHSGEKIGCVFAQHYPANNEIEIAISDFGVGIPCQIRKKFDCKNDAEALELAIKEGYTTKSLPTNRGAGLENLLGFVLGYNGGRIYIHSNKGKLECHVAGSEKVIKSDNSEQFYPGTLVLIKLRTDTIYEEPDEEDFSW</sequence>
<protein>
    <submittedName>
        <fullName evidence="1">Kinase domain-containing protein</fullName>
    </submittedName>
</protein>
<dbReference type="GO" id="GO:0016301">
    <property type="term" value="F:kinase activity"/>
    <property type="evidence" value="ECO:0007669"/>
    <property type="project" value="UniProtKB-KW"/>
</dbReference>
<dbReference type="KEGG" id="dmm:dnm_014450"/>